<keyword evidence="8" id="KW-1185">Reference proteome</keyword>
<dbReference type="InterPro" id="IPR015422">
    <property type="entry name" value="PyrdxlP-dep_Trfase_small"/>
</dbReference>
<reference evidence="8" key="1">
    <citation type="journal article" date="2016" name="Nature">
        <title>The genome of the seagrass Zostera marina reveals angiosperm adaptation to the sea.</title>
        <authorList>
            <person name="Olsen J.L."/>
            <person name="Rouze P."/>
            <person name="Verhelst B."/>
            <person name="Lin Y.-C."/>
            <person name="Bayer T."/>
            <person name="Collen J."/>
            <person name="Dattolo E."/>
            <person name="De Paoli E."/>
            <person name="Dittami S."/>
            <person name="Maumus F."/>
            <person name="Michel G."/>
            <person name="Kersting A."/>
            <person name="Lauritano C."/>
            <person name="Lohaus R."/>
            <person name="Toepel M."/>
            <person name="Tonon T."/>
            <person name="Vanneste K."/>
            <person name="Amirebrahimi M."/>
            <person name="Brakel J."/>
            <person name="Bostroem C."/>
            <person name="Chovatia M."/>
            <person name="Grimwood J."/>
            <person name="Jenkins J.W."/>
            <person name="Jueterbock A."/>
            <person name="Mraz A."/>
            <person name="Stam W.T."/>
            <person name="Tice H."/>
            <person name="Bornberg-Bauer E."/>
            <person name="Green P.J."/>
            <person name="Pearson G.A."/>
            <person name="Procaccini G."/>
            <person name="Duarte C.M."/>
            <person name="Schmutz J."/>
            <person name="Reusch T.B.H."/>
            <person name="Van de Peer Y."/>
        </authorList>
    </citation>
    <scope>NUCLEOTIDE SEQUENCE [LARGE SCALE GENOMIC DNA]</scope>
    <source>
        <strain evidence="8">cv. Finnish</strain>
    </source>
</reference>
<dbReference type="AlphaFoldDB" id="A0A0K9P8Y0"/>
<dbReference type="InterPro" id="IPR006948">
    <property type="entry name" value="Alliinase_C"/>
</dbReference>
<keyword evidence="4" id="KW-0472">Membrane</keyword>
<dbReference type="OrthoDB" id="2020362at2759"/>
<dbReference type="Proteomes" id="UP000036987">
    <property type="component" value="Unassembled WGS sequence"/>
</dbReference>
<dbReference type="OMA" id="DVMRAKW"/>
<feature type="domain" description="Alliinase C-terminal" evidence="6">
    <location>
        <begin position="100"/>
        <end position="453"/>
    </location>
</feature>
<dbReference type="PANTHER" id="PTHR43795:SF20">
    <property type="entry name" value="TRYPTOPHAN AMINOTRANSFERASE-RELATED PROTEIN 3"/>
    <property type="match status" value="1"/>
</dbReference>
<dbReference type="InterPro" id="IPR037029">
    <property type="entry name" value="Alliinase_N_sf"/>
</dbReference>
<keyword evidence="4" id="KW-1133">Transmembrane helix</keyword>
<keyword evidence="4" id="KW-0812">Transmembrane</keyword>
<dbReference type="InterPro" id="IPR006947">
    <property type="entry name" value="EGF_alliinase"/>
</dbReference>
<keyword evidence="7" id="KW-0808">Transferase</keyword>
<comment type="cofactor">
    <cofactor evidence="1">
        <name>pyridoxal 5'-phosphate</name>
        <dbReference type="ChEBI" id="CHEBI:597326"/>
    </cofactor>
</comment>
<dbReference type="EMBL" id="LFYR01001032">
    <property type="protein sequence ID" value="KMZ65444.1"/>
    <property type="molecule type" value="Genomic_DNA"/>
</dbReference>
<dbReference type="GO" id="GO:0008483">
    <property type="term" value="F:transaminase activity"/>
    <property type="evidence" value="ECO:0000318"/>
    <property type="project" value="GO_Central"/>
</dbReference>
<evidence type="ECO:0000256" key="1">
    <source>
        <dbReference type="ARBA" id="ARBA00001933"/>
    </source>
</evidence>
<protein>
    <submittedName>
        <fullName evidence="7">Tryptophan aminotransferase-related protein 4</fullName>
    </submittedName>
</protein>
<dbReference type="Gene3D" id="2.10.25.30">
    <property type="entry name" value="EGF-like, alliinase"/>
    <property type="match status" value="1"/>
</dbReference>
<keyword evidence="3" id="KW-0663">Pyridoxal phosphate</keyword>
<gene>
    <name evidence="7" type="ORF">ZOSMA_31G00300</name>
</gene>
<evidence type="ECO:0000313" key="7">
    <source>
        <dbReference type="EMBL" id="KMZ65444.1"/>
    </source>
</evidence>
<dbReference type="InterPro" id="IPR015424">
    <property type="entry name" value="PyrdxlP-dep_Trfase"/>
</dbReference>
<comment type="similarity">
    <text evidence="2">Belongs to the alliinase family.</text>
</comment>
<sequence length="471" mass="52664">MEADHGCMSMFFYLLLFFSLFLNLFFLFPSAFQQLILRPGELTWTKEASTVAETVAAITCSGHGLAFVDGVPGTESLPVCECNTCYGGDDCSVFDLDCFADVESGDPMFLEPYWKKHASISAVVISGWHRMSYRTDNFITLIELENHIRLLHSHVGNAIIDDKFIVFGVGSMQLINALVYALSSETSTPATVVAAVPYYNSYKSQTLMFDSKSYDWKGDAWNLSDTIPTNLVIEFVTCPNNPDGQLNKPVLNGSSVIYDHAYYWPHYTAIQAPADGDAMLFTMSKVSGHAGSRFGWALIRSPSVYEKVLEYVNLNSIGTSHESNLRMLTIIKAMLAEKEEEPVDDIFGFGKKIMSERWKRLNDIVSLTKRFSLQSLDPLSCTYFNTQIDPSPAYGWLKCEMEEDEDCYAVLKEGGILSRPGSHYGDSGRYTRLSLLKGDDDFQMLLLRLSNIVGVNVLEQEYTGSDSDKIV</sequence>
<dbReference type="GO" id="GO:0006520">
    <property type="term" value="P:amino acid metabolic process"/>
    <property type="evidence" value="ECO:0000318"/>
    <property type="project" value="GO_Central"/>
</dbReference>
<dbReference type="Gene3D" id="3.90.1150.10">
    <property type="entry name" value="Aspartate Aminotransferase, domain 1"/>
    <property type="match status" value="1"/>
</dbReference>
<dbReference type="Gene3D" id="3.40.640.10">
    <property type="entry name" value="Type I PLP-dependent aspartate aminotransferase-like (Major domain)"/>
    <property type="match status" value="1"/>
</dbReference>
<name>A0A0K9P8Y0_ZOSMR</name>
<evidence type="ECO:0000259" key="5">
    <source>
        <dbReference type="Pfam" id="PF04863"/>
    </source>
</evidence>
<feature type="transmembrane region" description="Helical" evidence="4">
    <location>
        <begin position="12"/>
        <end position="32"/>
    </location>
</feature>
<organism evidence="7 8">
    <name type="scientific">Zostera marina</name>
    <name type="common">Eelgrass</name>
    <dbReference type="NCBI Taxonomy" id="29655"/>
    <lineage>
        <taxon>Eukaryota</taxon>
        <taxon>Viridiplantae</taxon>
        <taxon>Streptophyta</taxon>
        <taxon>Embryophyta</taxon>
        <taxon>Tracheophyta</taxon>
        <taxon>Spermatophyta</taxon>
        <taxon>Magnoliopsida</taxon>
        <taxon>Liliopsida</taxon>
        <taxon>Zosteraceae</taxon>
        <taxon>Zostera</taxon>
    </lineage>
</organism>
<comment type="caution">
    <text evidence="7">The sequence shown here is derived from an EMBL/GenBank/DDBJ whole genome shotgun (WGS) entry which is preliminary data.</text>
</comment>
<dbReference type="PANTHER" id="PTHR43795">
    <property type="entry name" value="BIFUNCTIONAL ASPARTATE AMINOTRANSFERASE AND GLUTAMATE/ASPARTATE-PREPHENATE AMINOTRANSFERASE-RELATED"/>
    <property type="match status" value="1"/>
</dbReference>
<dbReference type="Pfam" id="PF04864">
    <property type="entry name" value="Alliinase_C"/>
    <property type="match status" value="1"/>
</dbReference>
<evidence type="ECO:0000256" key="3">
    <source>
        <dbReference type="ARBA" id="ARBA00022898"/>
    </source>
</evidence>
<evidence type="ECO:0000259" key="6">
    <source>
        <dbReference type="Pfam" id="PF04864"/>
    </source>
</evidence>
<evidence type="ECO:0000313" key="8">
    <source>
        <dbReference type="Proteomes" id="UP000036987"/>
    </source>
</evidence>
<evidence type="ECO:0000256" key="2">
    <source>
        <dbReference type="ARBA" id="ARBA00006312"/>
    </source>
</evidence>
<dbReference type="Pfam" id="PF04863">
    <property type="entry name" value="EGF_alliinase"/>
    <property type="match status" value="1"/>
</dbReference>
<dbReference type="SUPFAM" id="SSF53383">
    <property type="entry name" value="PLP-dependent transferases"/>
    <property type="match status" value="1"/>
</dbReference>
<accession>A0A0K9P8Y0</accession>
<evidence type="ECO:0000256" key="4">
    <source>
        <dbReference type="SAM" id="Phobius"/>
    </source>
</evidence>
<keyword evidence="7" id="KW-0032">Aminotransferase</keyword>
<feature type="domain" description="Alliinase EGF-like" evidence="5">
    <location>
        <begin position="43"/>
        <end position="98"/>
    </location>
</feature>
<dbReference type="InterPro" id="IPR050478">
    <property type="entry name" value="Ethylene_sulfur-biosynth"/>
</dbReference>
<dbReference type="STRING" id="29655.A0A0K9P8Y0"/>
<dbReference type="GO" id="GO:0016846">
    <property type="term" value="F:carbon-sulfur lyase activity"/>
    <property type="evidence" value="ECO:0007669"/>
    <property type="project" value="InterPro"/>
</dbReference>
<dbReference type="InterPro" id="IPR015421">
    <property type="entry name" value="PyrdxlP-dep_Trfase_major"/>
</dbReference>
<proteinExistence type="inferred from homology"/>